<proteinExistence type="predicted"/>
<protein>
    <submittedName>
        <fullName evidence="2">Transglutaminase</fullName>
    </submittedName>
</protein>
<dbReference type="InterPro" id="IPR038765">
    <property type="entry name" value="Papain-like_cys_pep_sf"/>
</dbReference>
<dbReference type="SMART" id="SM00460">
    <property type="entry name" value="TGc"/>
    <property type="match status" value="1"/>
</dbReference>
<evidence type="ECO:0000313" key="2">
    <source>
        <dbReference type="EMBL" id="GFE50501.1"/>
    </source>
</evidence>
<evidence type="ECO:0000259" key="1">
    <source>
        <dbReference type="SMART" id="SM00460"/>
    </source>
</evidence>
<dbReference type="OrthoDB" id="9804023at2"/>
<dbReference type="PANTHER" id="PTHR33490">
    <property type="entry name" value="BLR5614 PROTEIN-RELATED"/>
    <property type="match status" value="1"/>
</dbReference>
<organism evidence="2 3">
    <name type="scientific">Roseobacter cerasinus</name>
    <dbReference type="NCBI Taxonomy" id="2602289"/>
    <lineage>
        <taxon>Bacteria</taxon>
        <taxon>Pseudomonadati</taxon>
        <taxon>Pseudomonadota</taxon>
        <taxon>Alphaproteobacteria</taxon>
        <taxon>Rhodobacterales</taxon>
        <taxon>Roseobacteraceae</taxon>
        <taxon>Roseobacter</taxon>
    </lineage>
</organism>
<name>A0A640VTT7_9RHOB</name>
<dbReference type="InterPro" id="IPR013589">
    <property type="entry name" value="Bac_transglu_N"/>
</dbReference>
<dbReference type="Gene3D" id="3.10.620.30">
    <property type="match status" value="1"/>
</dbReference>
<reference evidence="2 3" key="1">
    <citation type="submission" date="2019-12" db="EMBL/GenBank/DDBJ databases">
        <title>Roseobacter cerasinus sp. nov., isolated from seawater around aquaculture.</title>
        <authorList>
            <person name="Muramatsu S."/>
            <person name="Takabe Y."/>
            <person name="Mori K."/>
            <person name="Takaichi S."/>
            <person name="Hanada S."/>
        </authorList>
    </citation>
    <scope>NUCLEOTIDE SEQUENCE [LARGE SCALE GENOMIC DNA]</scope>
    <source>
        <strain evidence="2 3">AI77</strain>
    </source>
</reference>
<keyword evidence="3" id="KW-1185">Reference proteome</keyword>
<feature type="domain" description="Transglutaminase-like" evidence="1">
    <location>
        <begin position="158"/>
        <end position="222"/>
    </location>
</feature>
<dbReference type="InterPro" id="IPR002931">
    <property type="entry name" value="Transglutaminase-like"/>
</dbReference>
<comment type="caution">
    <text evidence="2">The sequence shown here is derived from an EMBL/GenBank/DDBJ whole genome shotgun (WGS) entry which is preliminary data.</text>
</comment>
<dbReference type="EMBL" id="BLIV01000004">
    <property type="protein sequence ID" value="GFE50501.1"/>
    <property type="molecule type" value="Genomic_DNA"/>
</dbReference>
<dbReference type="RefSeq" id="WP_159977341.1">
    <property type="nucleotide sequence ID" value="NZ_BLIV01000004.1"/>
</dbReference>
<accession>A0A640VTT7</accession>
<evidence type="ECO:0000313" key="3">
    <source>
        <dbReference type="Proteomes" id="UP000436522"/>
    </source>
</evidence>
<dbReference type="Pfam" id="PF08379">
    <property type="entry name" value="Bact_transglu_N"/>
    <property type="match status" value="1"/>
</dbReference>
<dbReference type="SUPFAM" id="SSF54001">
    <property type="entry name" value="Cysteine proteinases"/>
    <property type="match status" value="1"/>
</dbReference>
<dbReference type="PANTHER" id="PTHR33490:SF6">
    <property type="entry name" value="SLL1049 PROTEIN"/>
    <property type="match status" value="1"/>
</dbReference>
<dbReference type="Proteomes" id="UP000436522">
    <property type="component" value="Unassembled WGS sequence"/>
</dbReference>
<sequence length="265" mass="28653">MLLNINHTTRYHYDTPVDYALQQVRLSPPNTPQQDVRRWDLSVEGGRVETQYRDHNGGLVHLVSADRGAQEVAITAEGEVETTDTAGVLGEVYGPAPLWYFKTSTPFTEAGPGILALAQHLIAATDQLTALHALSSSILMAVPYRIGETYAATTAEEAVMGGSGVCQDHAQIFVAAARAAGLPARYVSGYLLMDDRVDQDASHAWAEAHVDGLGWVGFDVSNGISPDARYVRLAYGLDYRRAAPISGLRLGQSKESMIVSLQVQQ</sequence>
<gene>
    <name evidence="2" type="ORF">So717_22540</name>
</gene>
<dbReference type="Pfam" id="PF01841">
    <property type="entry name" value="Transglut_core"/>
    <property type="match status" value="1"/>
</dbReference>
<dbReference type="AlphaFoldDB" id="A0A640VTT7"/>